<dbReference type="PROSITE" id="PS51198">
    <property type="entry name" value="UVRD_HELICASE_ATP_BIND"/>
    <property type="match status" value="1"/>
</dbReference>
<evidence type="ECO:0000256" key="4">
    <source>
        <dbReference type="ARBA" id="ARBA00022840"/>
    </source>
</evidence>
<dbReference type="GO" id="GO:0000725">
    <property type="term" value="P:recombinational repair"/>
    <property type="evidence" value="ECO:0007669"/>
    <property type="project" value="TreeGrafter"/>
</dbReference>
<dbReference type="NCBIfam" id="NF041254">
    <property type="entry name" value="motor_HelR"/>
    <property type="match status" value="1"/>
</dbReference>
<evidence type="ECO:0000259" key="6">
    <source>
        <dbReference type="PROSITE" id="PS51198"/>
    </source>
</evidence>
<evidence type="ECO:0000313" key="7">
    <source>
        <dbReference type="EMBL" id="TSD65185.1"/>
    </source>
</evidence>
<keyword evidence="4 5" id="KW-0067">ATP-binding</keyword>
<dbReference type="GO" id="GO:0016787">
    <property type="term" value="F:hydrolase activity"/>
    <property type="evidence" value="ECO:0007669"/>
    <property type="project" value="UniProtKB-UniRule"/>
</dbReference>
<accession>A0A554SFQ9</accession>
<evidence type="ECO:0000256" key="3">
    <source>
        <dbReference type="ARBA" id="ARBA00022806"/>
    </source>
</evidence>
<evidence type="ECO:0000313" key="8">
    <source>
        <dbReference type="Proteomes" id="UP000316988"/>
    </source>
</evidence>
<evidence type="ECO:0000256" key="1">
    <source>
        <dbReference type="ARBA" id="ARBA00022741"/>
    </source>
</evidence>
<evidence type="ECO:0000256" key="5">
    <source>
        <dbReference type="PROSITE-ProRule" id="PRU00560"/>
    </source>
</evidence>
<dbReference type="GO" id="GO:0005524">
    <property type="term" value="F:ATP binding"/>
    <property type="evidence" value="ECO:0007669"/>
    <property type="project" value="UniProtKB-UniRule"/>
</dbReference>
<keyword evidence="2 5" id="KW-0378">Hydrolase</keyword>
<gene>
    <name evidence="7" type="ORF">FNM00_05625</name>
</gene>
<name>A0A554SFQ9_9ACTN</name>
<dbReference type="GO" id="GO:0005829">
    <property type="term" value="C:cytosol"/>
    <property type="evidence" value="ECO:0007669"/>
    <property type="project" value="TreeGrafter"/>
</dbReference>
<dbReference type="SUPFAM" id="SSF52540">
    <property type="entry name" value="P-loop containing nucleoside triphosphate hydrolases"/>
    <property type="match status" value="1"/>
</dbReference>
<dbReference type="Gene3D" id="3.40.50.300">
    <property type="entry name" value="P-loop containing nucleotide triphosphate hydrolases"/>
    <property type="match status" value="3"/>
</dbReference>
<dbReference type="Proteomes" id="UP000316988">
    <property type="component" value="Unassembled WGS sequence"/>
</dbReference>
<organism evidence="7 8">
    <name type="scientific">Aeromicrobium piscarium</name>
    <dbReference type="NCBI Taxonomy" id="2590901"/>
    <lineage>
        <taxon>Bacteria</taxon>
        <taxon>Bacillati</taxon>
        <taxon>Actinomycetota</taxon>
        <taxon>Actinomycetes</taxon>
        <taxon>Propionibacteriales</taxon>
        <taxon>Nocardioidaceae</taxon>
        <taxon>Aeromicrobium</taxon>
    </lineage>
</organism>
<dbReference type="GO" id="GO:0003677">
    <property type="term" value="F:DNA binding"/>
    <property type="evidence" value="ECO:0007669"/>
    <property type="project" value="InterPro"/>
</dbReference>
<keyword evidence="3 5" id="KW-0347">Helicase</keyword>
<dbReference type="OrthoDB" id="9787585at2"/>
<dbReference type="RefSeq" id="WP_143912286.1">
    <property type="nucleotide sequence ID" value="NZ_VLNT01000003.1"/>
</dbReference>
<feature type="binding site" evidence="5">
    <location>
        <begin position="218"/>
        <end position="225"/>
    </location>
    <ligand>
        <name>ATP</name>
        <dbReference type="ChEBI" id="CHEBI:30616"/>
    </ligand>
</feature>
<dbReference type="PANTHER" id="PTHR11070">
    <property type="entry name" value="UVRD / RECB / PCRA DNA HELICASE FAMILY MEMBER"/>
    <property type="match status" value="1"/>
</dbReference>
<sequence>MSPSPDSSPVFALPDSRMAKAQTALIHADELRFAELATVIAERLRELTSRRDAALRAPAGPGQAALDRDQEVRRLDAEMRRLRRFAPEMCLGRMVPADAPDAPVYIGRMGLTAPDGRRLLIDWRSPAAEPFFAATPRRPMGLASRRRYRWSDGRVVDYWDEVLAGDGSEDLAPDEDSALLAALVRSRSSRMQEVLTTIQADQDAIIRASSAGALVVDGGPGTGKTVVALHRAAYLLYADPRLGEGRGGVLVIGPHRPYLAYIGDVLPSLGEDGVSTCTVGDLVPGLPDVPAEADEEVARLKARVAMVEAIEPAVQLYEEPPTESLVVETPWADLLLRPADWAEAFASADPQRPHNDARDEVWEAVLAILVDGRPEMEVSVEELVRVLRRDAGLAEAFDRAWPLIDPYDLVGDLWEVPAYLRRCAPWLTADEVRSLQRAEPRAWTASDRPLLDAARRRLGDPHAARRRRRHGAALAAEREERTRVIDDLIAADDSEMLVMSMLRGDDLRSVLDDEAPLEDQREPLDGPFAHLIVDEAQELSDAEWQMVLSRCPSRSVTIVGDRAQSRRGFTESWEERLRRVGIETIEQASLTVNYRTPAEVMEEAAPVIRRVLPDANVPISVRSSGLPVLHGHPDDLEHLLDDWLAAHAEGTACVIGGTAVDLRDPSRVRHLSPTLAKGLEFDLVVLLDPDSFGDGIEGAVDRYVAMTRATQRLVILHSR</sequence>
<proteinExistence type="predicted"/>
<keyword evidence="8" id="KW-1185">Reference proteome</keyword>
<reference evidence="7 8" key="1">
    <citation type="submission" date="2019-07" db="EMBL/GenBank/DDBJ databases">
        <authorList>
            <person name="Zhao L.H."/>
        </authorList>
    </citation>
    <scope>NUCLEOTIDE SEQUENCE [LARGE SCALE GENOMIC DNA]</scope>
    <source>
        <strain evidence="7 8">Co35</strain>
    </source>
</reference>
<feature type="domain" description="UvrD-like helicase ATP-binding" evidence="6">
    <location>
        <begin position="197"/>
        <end position="597"/>
    </location>
</feature>
<protein>
    <submittedName>
        <fullName evidence="7">AAA family ATPase</fullName>
    </submittedName>
</protein>
<evidence type="ECO:0000256" key="2">
    <source>
        <dbReference type="ARBA" id="ARBA00022801"/>
    </source>
</evidence>
<keyword evidence="1 5" id="KW-0547">Nucleotide-binding</keyword>
<dbReference type="PANTHER" id="PTHR11070:SF45">
    <property type="entry name" value="DNA 3'-5' HELICASE"/>
    <property type="match status" value="1"/>
</dbReference>
<dbReference type="InterPro" id="IPR000212">
    <property type="entry name" value="DNA_helicase_UvrD/REP"/>
</dbReference>
<dbReference type="EMBL" id="VLNT01000003">
    <property type="protein sequence ID" value="TSD65185.1"/>
    <property type="molecule type" value="Genomic_DNA"/>
</dbReference>
<dbReference type="GO" id="GO:0043138">
    <property type="term" value="F:3'-5' DNA helicase activity"/>
    <property type="evidence" value="ECO:0007669"/>
    <property type="project" value="TreeGrafter"/>
</dbReference>
<dbReference type="InterPro" id="IPR014016">
    <property type="entry name" value="UvrD-like_ATP-bd"/>
</dbReference>
<dbReference type="AlphaFoldDB" id="A0A554SFQ9"/>
<comment type="caution">
    <text evidence="7">The sequence shown here is derived from an EMBL/GenBank/DDBJ whole genome shotgun (WGS) entry which is preliminary data.</text>
</comment>
<dbReference type="InterPro" id="IPR027417">
    <property type="entry name" value="P-loop_NTPase"/>
</dbReference>